<evidence type="ECO:0000313" key="3">
    <source>
        <dbReference type="EMBL" id="KAK0735942.1"/>
    </source>
</evidence>
<proteinExistence type="predicted"/>
<accession>A0AA40BKK9</accession>
<evidence type="ECO:0000313" key="4">
    <source>
        <dbReference type="Proteomes" id="UP001172159"/>
    </source>
</evidence>
<keyword evidence="4" id="KW-1185">Reference proteome</keyword>
<feature type="domain" description="NACHT" evidence="2">
    <location>
        <begin position="276"/>
        <end position="427"/>
    </location>
</feature>
<organism evidence="3 4">
    <name type="scientific">Apiosordaria backusii</name>
    <dbReference type="NCBI Taxonomy" id="314023"/>
    <lineage>
        <taxon>Eukaryota</taxon>
        <taxon>Fungi</taxon>
        <taxon>Dikarya</taxon>
        <taxon>Ascomycota</taxon>
        <taxon>Pezizomycotina</taxon>
        <taxon>Sordariomycetes</taxon>
        <taxon>Sordariomycetidae</taxon>
        <taxon>Sordariales</taxon>
        <taxon>Lasiosphaeriaceae</taxon>
        <taxon>Apiosordaria</taxon>
    </lineage>
</organism>
<evidence type="ECO:0000259" key="2">
    <source>
        <dbReference type="PROSITE" id="PS50837"/>
    </source>
</evidence>
<dbReference type="InterPro" id="IPR056693">
    <property type="entry name" value="DUF7791"/>
</dbReference>
<keyword evidence="1" id="KW-0677">Repeat</keyword>
<dbReference type="SUPFAM" id="SSF52540">
    <property type="entry name" value="P-loop containing nucleoside triphosphate hydrolases"/>
    <property type="match status" value="1"/>
</dbReference>
<dbReference type="PANTHER" id="PTHR10039:SF5">
    <property type="entry name" value="NACHT DOMAIN-CONTAINING PROTEIN"/>
    <property type="match status" value="1"/>
</dbReference>
<dbReference type="EMBL" id="JAUKTV010000006">
    <property type="protein sequence ID" value="KAK0735942.1"/>
    <property type="molecule type" value="Genomic_DNA"/>
</dbReference>
<dbReference type="Pfam" id="PF25053">
    <property type="entry name" value="DUF7791"/>
    <property type="match status" value="1"/>
</dbReference>
<gene>
    <name evidence="3" type="ORF">B0T21DRAFT_365970</name>
</gene>
<name>A0AA40BKK9_9PEZI</name>
<dbReference type="PANTHER" id="PTHR10039">
    <property type="entry name" value="AMELOGENIN"/>
    <property type="match status" value="1"/>
</dbReference>
<dbReference type="Proteomes" id="UP001172159">
    <property type="component" value="Unassembled WGS sequence"/>
</dbReference>
<evidence type="ECO:0000256" key="1">
    <source>
        <dbReference type="ARBA" id="ARBA00022737"/>
    </source>
</evidence>
<dbReference type="InterPro" id="IPR007111">
    <property type="entry name" value="NACHT_NTPase"/>
</dbReference>
<dbReference type="AlphaFoldDB" id="A0AA40BKK9"/>
<dbReference type="Gene3D" id="3.40.50.300">
    <property type="entry name" value="P-loop containing nucleotide triphosphate hydrolases"/>
    <property type="match status" value="1"/>
</dbReference>
<dbReference type="InterPro" id="IPR027417">
    <property type="entry name" value="P-loop_NTPase"/>
</dbReference>
<comment type="caution">
    <text evidence="3">The sequence shown here is derived from an EMBL/GenBank/DDBJ whole genome shotgun (WGS) entry which is preliminary data.</text>
</comment>
<protein>
    <recommendedName>
        <fullName evidence="2">NACHT domain-containing protein</fullName>
    </recommendedName>
</protein>
<dbReference type="InterPro" id="IPR056884">
    <property type="entry name" value="NPHP3-like_N"/>
</dbReference>
<reference evidence="3" key="1">
    <citation type="submission" date="2023-06" db="EMBL/GenBank/DDBJ databases">
        <title>Genome-scale phylogeny and comparative genomics of the fungal order Sordariales.</title>
        <authorList>
            <consortium name="Lawrence Berkeley National Laboratory"/>
            <person name="Hensen N."/>
            <person name="Bonometti L."/>
            <person name="Westerberg I."/>
            <person name="Brannstrom I.O."/>
            <person name="Guillou S."/>
            <person name="Cros-Aarteil S."/>
            <person name="Calhoun S."/>
            <person name="Haridas S."/>
            <person name="Kuo A."/>
            <person name="Mondo S."/>
            <person name="Pangilinan J."/>
            <person name="Riley R."/>
            <person name="Labutti K."/>
            <person name="Andreopoulos B."/>
            <person name="Lipzen A."/>
            <person name="Chen C."/>
            <person name="Yanf M."/>
            <person name="Daum C."/>
            <person name="Ng V."/>
            <person name="Clum A."/>
            <person name="Steindorff A."/>
            <person name="Ohm R."/>
            <person name="Martin F."/>
            <person name="Silar P."/>
            <person name="Natvig D."/>
            <person name="Lalanne C."/>
            <person name="Gautier V."/>
            <person name="Ament-Velasquez S.L."/>
            <person name="Kruys A."/>
            <person name="Hutchinson M.I."/>
            <person name="Powell A.J."/>
            <person name="Barry K."/>
            <person name="Miller A.N."/>
            <person name="Grigoriev I.V."/>
            <person name="Debuchy R."/>
            <person name="Gladieux P."/>
            <person name="Thoren M.H."/>
            <person name="Johannesson H."/>
        </authorList>
    </citation>
    <scope>NUCLEOTIDE SEQUENCE</scope>
    <source>
        <strain evidence="3">CBS 540.89</strain>
    </source>
</reference>
<dbReference type="Pfam" id="PF24883">
    <property type="entry name" value="NPHP3_N"/>
    <property type="match status" value="1"/>
</dbReference>
<dbReference type="PROSITE" id="PS50837">
    <property type="entry name" value="NACHT"/>
    <property type="match status" value="1"/>
</dbReference>
<sequence>MEPIAALAVAGNVLQFVEFAGKLFSNTREVFLSARGTSAESAHLEDICQKLLDFTARLRSSKFSLHSTHKTDPIVKCAEACEQDCEALLAITTKLRAKAQLKSKTSQCWASFKIAILEVWKASEVEAIRSRISDHRSEITLHLCATSSTAIQIIHSDLRQWENFNCRRHQDLLDILQPLEQLAKDIDEACLYKPSSSRVDDFKKLQLGLTALSLNTHQYVDESKVLESLHYRELPLRHDVIAEAHTVTLNWALNTSQDAGAEALGSISRWLSGPDGLFWVSGKPGSGKSTFMKYVADNFQTKTLLARWSPRHEVILAAHYFTVYGTPIQRSLEGLLRSLIYSILRQEPSLIQKVAPRRYQNPGEQEPWKQSELESILRQLSEEQLHVRLCFFIDGLDEYAGDHLEICETLHKLSHSPFVKLCVSSRPWNVFEDALGNKPSSKLYIQDLTRSDIQRYTAAVLRAHPRWNILVSEAGAEKADSLIQEIVEKSSGVFLWVTIVTRLLREGLTNDDSVRDLRRRLESFPSDLEPFFRLILTTVDPFYQDRMARSLLFALNAKEPLHIHMYMFHDQEYDDENYALKAPKATMMAASDGDWKRTVQATRVFRRINGWCKGLLERNHDRIEFLHRTVFDFLQTPAMQTFLEEKARQNNNKFSAMLSLLRASVAYTKHSSLTAKTVSLGQITPFTKLTPLVDNTKKILVYAKWLEGDEGSCVSSVACLLDNLDLSFERLPINTYYEGNTTVITRAVYRSIILETGLQKYLTQKLPSESYFDRAFFSQSQIKSPLLSIFNGSPTIDYARWATRAVVHSGFDTNGLMYGSNSSAWQELFAASTSAISSEKGNMRLGNLQPFSRALETDAYLIFLENGADPNVLSNICVKREQWQIPIWLKFLLYAVQLPHLADCTHSYEVTLDRMLNGAKPQLFFQKPQSIEDSDSCKPLLSPPLLFEDSKNGLLLLETLAKALLKIPQDNRERFSVLGVWLTKALPSSLQREVSKLFCLPFVTDSTGVQDELQYGEGTSKVSKRGSEAAGLTNHNSRVCRRKVDVAGSTDGYPSEVLIGVHHNKPISTGVNLPPNYVF</sequence>